<keyword evidence="1" id="KW-1133">Transmembrane helix</keyword>
<protein>
    <submittedName>
        <fullName evidence="2 4">Uncharacterized protein</fullName>
    </submittedName>
</protein>
<reference evidence="4" key="1">
    <citation type="submission" date="2017-02" db="UniProtKB">
        <authorList>
            <consortium name="WormBaseParasite"/>
        </authorList>
    </citation>
    <scope>IDENTIFICATION</scope>
</reference>
<dbReference type="AlphaFoldDB" id="A0A0M3J6I2"/>
<dbReference type="WBParaSite" id="ASIM_0000316801-mRNA-1">
    <property type="protein sequence ID" value="ASIM_0000316801-mRNA-1"/>
    <property type="gene ID" value="ASIM_0000316801"/>
</dbReference>
<evidence type="ECO:0000313" key="4">
    <source>
        <dbReference type="WBParaSite" id="ASIM_0000316801-mRNA-1"/>
    </source>
</evidence>
<sequence>MISGTLTPDYNTPPPPQGLMQNLFRGKCEQTIFFFDLFLCGAVLFGLAFF</sequence>
<keyword evidence="3" id="KW-1185">Reference proteome</keyword>
<evidence type="ECO:0000313" key="3">
    <source>
        <dbReference type="Proteomes" id="UP000267096"/>
    </source>
</evidence>
<accession>A0A0M3J6I2</accession>
<gene>
    <name evidence="2" type="ORF">ASIM_LOCUS3015</name>
</gene>
<evidence type="ECO:0000313" key="2">
    <source>
        <dbReference type="EMBL" id="VDK21013.1"/>
    </source>
</evidence>
<keyword evidence="1" id="KW-0472">Membrane</keyword>
<evidence type="ECO:0000256" key="1">
    <source>
        <dbReference type="SAM" id="Phobius"/>
    </source>
</evidence>
<reference evidence="2 3" key="2">
    <citation type="submission" date="2018-11" db="EMBL/GenBank/DDBJ databases">
        <authorList>
            <consortium name="Pathogen Informatics"/>
        </authorList>
    </citation>
    <scope>NUCLEOTIDE SEQUENCE [LARGE SCALE GENOMIC DNA]</scope>
</reference>
<keyword evidence="1" id="KW-0812">Transmembrane</keyword>
<dbReference type="Proteomes" id="UP000267096">
    <property type="component" value="Unassembled WGS sequence"/>
</dbReference>
<dbReference type="EMBL" id="UYRR01004395">
    <property type="protein sequence ID" value="VDK21013.1"/>
    <property type="molecule type" value="Genomic_DNA"/>
</dbReference>
<name>A0A0M3J6I2_ANISI</name>
<organism evidence="4">
    <name type="scientific">Anisakis simplex</name>
    <name type="common">Herring worm</name>
    <dbReference type="NCBI Taxonomy" id="6269"/>
    <lineage>
        <taxon>Eukaryota</taxon>
        <taxon>Metazoa</taxon>
        <taxon>Ecdysozoa</taxon>
        <taxon>Nematoda</taxon>
        <taxon>Chromadorea</taxon>
        <taxon>Rhabditida</taxon>
        <taxon>Spirurina</taxon>
        <taxon>Ascaridomorpha</taxon>
        <taxon>Ascaridoidea</taxon>
        <taxon>Anisakidae</taxon>
        <taxon>Anisakis</taxon>
        <taxon>Anisakis simplex complex</taxon>
    </lineage>
</organism>
<feature type="transmembrane region" description="Helical" evidence="1">
    <location>
        <begin position="31"/>
        <end position="49"/>
    </location>
</feature>
<proteinExistence type="predicted"/>